<name>A0ABQ6ICN8_9MICO</name>
<feature type="compositionally biased region" description="Basic residues" evidence="1">
    <location>
        <begin position="835"/>
        <end position="859"/>
    </location>
</feature>
<dbReference type="EMBL" id="BSUN01000001">
    <property type="protein sequence ID" value="GMA35560.1"/>
    <property type="molecule type" value="Genomic_DNA"/>
</dbReference>
<proteinExistence type="predicted"/>
<organism evidence="2 3">
    <name type="scientific">Demequina litorisediminis</name>
    <dbReference type="NCBI Taxonomy" id="1849022"/>
    <lineage>
        <taxon>Bacteria</taxon>
        <taxon>Bacillati</taxon>
        <taxon>Actinomycetota</taxon>
        <taxon>Actinomycetes</taxon>
        <taxon>Micrococcales</taxon>
        <taxon>Demequinaceae</taxon>
        <taxon>Demequina</taxon>
    </lineage>
</organism>
<gene>
    <name evidence="2" type="ORF">GCM10025876_17640</name>
</gene>
<feature type="compositionally biased region" description="Gly residues" evidence="1">
    <location>
        <begin position="816"/>
        <end position="828"/>
    </location>
</feature>
<dbReference type="Pfam" id="PF17963">
    <property type="entry name" value="Big_9"/>
    <property type="match status" value="3"/>
</dbReference>
<evidence type="ECO:0000313" key="3">
    <source>
        <dbReference type="Proteomes" id="UP001157125"/>
    </source>
</evidence>
<comment type="caution">
    <text evidence="2">The sequence shown here is derived from an EMBL/GenBank/DDBJ whole genome shotgun (WGS) entry which is preliminary data.</text>
</comment>
<keyword evidence="3" id="KW-1185">Reference proteome</keyword>
<feature type="compositionally biased region" description="Basic residues" evidence="1">
    <location>
        <begin position="867"/>
        <end position="891"/>
    </location>
</feature>
<dbReference type="Gene3D" id="2.60.40.3440">
    <property type="match status" value="1"/>
</dbReference>
<evidence type="ECO:0000256" key="1">
    <source>
        <dbReference type="SAM" id="MobiDB-lite"/>
    </source>
</evidence>
<reference evidence="3" key="1">
    <citation type="journal article" date="2019" name="Int. J. Syst. Evol. Microbiol.">
        <title>The Global Catalogue of Microorganisms (GCM) 10K type strain sequencing project: providing services to taxonomists for standard genome sequencing and annotation.</title>
        <authorList>
            <consortium name="The Broad Institute Genomics Platform"/>
            <consortium name="The Broad Institute Genome Sequencing Center for Infectious Disease"/>
            <person name="Wu L."/>
            <person name="Ma J."/>
        </authorList>
    </citation>
    <scope>NUCLEOTIDE SEQUENCE [LARGE SCALE GENOMIC DNA]</scope>
    <source>
        <strain evidence="3">NBRC 112299</strain>
    </source>
</reference>
<sequence>MLLDAETGRLWVQDLAEPVATPAVEGALLQESGSSSTEVVIADEFGAVSVALDGSAATRVQGSTDVSLGEPARPVEQPSGAGVVTAWLPAGEGPGTMWVSGATATTLDYDGLTLGDRRAPQLRSNGSRMILNEARSGWVWSVPSGALVSSSQEWDPDDDVQAADDDREVATEVTDPRAPVAEDDALGVRAGRKVALPVLLNDHDANADVLTIDPASLAGLDPNFGTVAVADDAQALVIDVAADATGSATFTYAITDGTTDDGLMSEPATVTVTVKDPSENSPPVWCGVENCQVDWPTPQVNPGGTVTTDVLTGWVDPEGDPIYLVSGTTASDLGAVAASPEGRLVFQHTDASSTETGAIPINVTVADAHGETAEKDLSISVVGDPDLTVGDMAVTVSAGVTTTVEVDDHVTGARGPLTVTEASLGPDDDAAIETAQGVVGFTFAAKEPGAYLVDFTVSDGVADARGVARIDVLAEEDATLTTTPLTAFVRASEDVTVDVLAAVTNPAGSVLLLSDLVTTPADGARLAADAVGHSALRLSGDTGDGQPGTLGTVDYTVSDGTGRPEGTVQGEVTVILLGTDVPSTPLAVDDSLTVRVGTQADIPVLANDIGPAGNVIALDPASVSLSEGGGLAFPAGNVVRYLAPDEPGEYIIEYGAYILGYPTQADTARVVVTVLDSETNAAPTPLALRGRVAAGEEVRLPFEGTGIDPDGDAVALRRIESQPENGAARVSSDGLSLVYTAPAGYSGQASFTYSVIDARGATAVATANIGVLASQARPAPRDLHRLCPGAGGRGPARHHHAHRQRRGPRWRQPHGAAGGGRCRSGLGGVCEPDRPHHRRRRPARHARGGHRARHPRLHVHGGERLRLHGHRPHHREGRARAHRHGTDRRRHGADVGYPRHV</sequence>
<accession>A0ABQ6ICN8</accession>
<evidence type="ECO:0000313" key="2">
    <source>
        <dbReference type="EMBL" id="GMA35560.1"/>
    </source>
</evidence>
<dbReference type="Proteomes" id="UP001157125">
    <property type="component" value="Unassembled WGS sequence"/>
</dbReference>
<protein>
    <recommendedName>
        <fullName evidence="4">Tandem-95 repeat protein</fullName>
    </recommendedName>
</protein>
<evidence type="ECO:0008006" key="4">
    <source>
        <dbReference type="Google" id="ProtNLM"/>
    </source>
</evidence>
<feature type="compositionally biased region" description="Basic residues" evidence="1">
    <location>
        <begin position="795"/>
        <end position="812"/>
    </location>
</feature>
<feature type="region of interest" description="Disordered" evidence="1">
    <location>
        <begin position="787"/>
        <end position="901"/>
    </location>
</feature>